<evidence type="ECO:0000313" key="3">
    <source>
        <dbReference type="EMBL" id="OXG07853.1"/>
    </source>
</evidence>
<comment type="caution">
    <text evidence="3">The sequence shown here is derived from an EMBL/GenBank/DDBJ whole genome shotgun (WGS) entry which is preliminary data.</text>
</comment>
<proteinExistence type="inferred from homology"/>
<dbReference type="Proteomes" id="UP000214684">
    <property type="component" value="Unassembled WGS sequence"/>
</dbReference>
<gene>
    <name evidence="3" type="ORF">B0A64_07650</name>
</gene>
<comment type="similarity">
    <text evidence="1">Belongs to the transposase IS21/IS408/IS1162 family.</text>
</comment>
<dbReference type="GO" id="GO:0015074">
    <property type="term" value="P:DNA integration"/>
    <property type="evidence" value="ECO:0007669"/>
    <property type="project" value="InterPro"/>
</dbReference>
<dbReference type="InterPro" id="IPR012337">
    <property type="entry name" value="RNaseH-like_sf"/>
</dbReference>
<dbReference type="PANTHER" id="PTHR35004:SF8">
    <property type="entry name" value="TRANSPOSASE RV3428C-RELATED"/>
    <property type="match status" value="1"/>
</dbReference>
<accession>A0A227PEC2</accession>
<name>A0A227PEC2_9FLAO</name>
<feature type="domain" description="Integrase catalytic" evidence="2">
    <location>
        <begin position="128"/>
        <end position="323"/>
    </location>
</feature>
<keyword evidence="4" id="KW-1185">Reference proteome</keyword>
<dbReference type="InterPro" id="IPR006120">
    <property type="entry name" value="Resolvase_HTH_dom"/>
</dbReference>
<dbReference type="Pfam" id="PF22483">
    <property type="entry name" value="Mu-transpos_C_2"/>
    <property type="match status" value="1"/>
</dbReference>
<dbReference type="PANTHER" id="PTHR35004">
    <property type="entry name" value="TRANSPOSASE RV3428C-RELATED"/>
    <property type="match status" value="1"/>
</dbReference>
<dbReference type="InterPro" id="IPR036397">
    <property type="entry name" value="RNaseH_sf"/>
</dbReference>
<dbReference type="SUPFAM" id="SSF53098">
    <property type="entry name" value="Ribonuclease H-like"/>
    <property type="match status" value="1"/>
</dbReference>
<dbReference type="Pfam" id="PF02796">
    <property type="entry name" value="HTH_7"/>
    <property type="match status" value="1"/>
</dbReference>
<dbReference type="GO" id="GO:0003677">
    <property type="term" value="F:DNA binding"/>
    <property type="evidence" value="ECO:0007669"/>
    <property type="project" value="InterPro"/>
</dbReference>
<reference evidence="3 4" key="1">
    <citation type="submission" date="2016-11" db="EMBL/GenBank/DDBJ databases">
        <title>Whole genomes of Flavobacteriaceae.</title>
        <authorList>
            <person name="Stine C."/>
            <person name="Li C."/>
            <person name="Tadesse D."/>
        </authorList>
    </citation>
    <scope>NUCLEOTIDE SEQUENCE [LARGE SCALE GENOMIC DNA]</scope>
    <source>
        <strain evidence="3 4">DSM 24704</strain>
    </source>
</reference>
<dbReference type="InterPro" id="IPR001584">
    <property type="entry name" value="Integrase_cat-core"/>
</dbReference>
<evidence type="ECO:0000259" key="2">
    <source>
        <dbReference type="PROSITE" id="PS50994"/>
    </source>
</evidence>
<sequence>MANKRLDMRNILQLLRLYTQGVSKLQISRQLGLSRNTVKKYIESFHQNSFTYQELSGLSNEDLEELFDGQIKAVPEKNIVLESLFPTIEKELKRVGVTRQLLWEEYRVNHPDGYSYSQFCYHYQNWRGKLKPSMHMHHKAGDKVFVDYTGKKLSVIDQSTGEVCEVEVFVSVLGASGLTFVEATRTQNKEDFMGSLVKMLDYYQGVPSAIVTDNLRTAVKKSDKYEPLVTEYLLDFASHYATTILPTRAYHPKDKALVENAVRIIYTRIFAPLRKEEFFTIEALNDAILPLLEKHNTMSFKGRKYSRLDLFNEIEKEALSFLPVNPYQLKGFAKATVHKSSHVYLNKDKHYYSVPFIYMGKKVLIIYSKTTIEIYHGQRIIASHQRDYSKYLYTTNKEHMPTSHQFVAEWNPERFIQWGASVGEFCKSFIIQILDKKQHPEQSYKSCTGVLSLANKVGNDRLNNACKRAMDYEKINYPIIKSILEKGLDFIDEDPAIEDKEIPIHSNIRGKEYYK</sequence>
<dbReference type="OrthoDB" id="3193769at2"/>
<protein>
    <submittedName>
        <fullName evidence="3">Transposase</fullName>
    </submittedName>
</protein>
<dbReference type="NCBIfam" id="NF033546">
    <property type="entry name" value="transpos_IS21"/>
    <property type="match status" value="1"/>
</dbReference>
<dbReference type="PROSITE" id="PS50994">
    <property type="entry name" value="INTEGRASE"/>
    <property type="match status" value="1"/>
</dbReference>
<dbReference type="RefSeq" id="WP_089478929.1">
    <property type="nucleotide sequence ID" value="NZ_MUGS01000008.1"/>
</dbReference>
<evidence type="ECO:0000313" key="4">
    <source>
        <dbReference type="Proteomes" id="UP000214684"/>
    </source>
</evidence>
<dbReference type="GO" id="GO:0000150">
    <property type="term" value="F:DNA strand exchange activity"/>
    <property type="evidence" value="ECO:0007669"/>
    <property type="project" value="InterPro"/>
</dbReference>
<dbReference type="EMBL" id="MUGS01000008">
    <property type="protein sequence ID" value="OXG07853.1"/>
    <property type="molecule type" value="Genomic_DNA"/>
</dbReference>
<dbReference type="AlphaFoldDB" id="A0A227PEC2"/>
<dbReference type="Gene3D" id="1.10.10.60">
    <property type="entry name" value="Homeodomain-like"/>
    <property type="match status" value="1"/>
</dbReference>
<organism evidence="3 4">
    <name type="scientific">Flavobacterium araucananum</name>
    <dbReference type="NCBI Taxonomy" id="946678"/>
    <lineage>
        <taxon>Bacteria</taxon>
        <taxon>Pseudomonadati</taxon>
        <taxon>Bacteroidota</taxon>
        <taxon>Flavobacteriia</taxon>
        <taxon>Flavobacteriales</taxon>
        <taxon>Flavobacteriaceae</taxon>
        <taxon>Flavobacterium</taxon>
    </lineage>
</organism>
<evidence type="ECO:0000256" key="1">
    <source>
        <dbReference type="ARBA" id="ARBA00009277"/>
    </source>
</evidence>
<dbReference type="Gene3D" id="3.30.420.10">
    <property type="entry name" value="Ribonuclease H-like superfamily/Ribonuclease H"/>
    <property type="match status" value="1"/>
</dbReference>
<dbReference type="InterPro" id="IPR054353">
    <property type="entry name" value="IstA-like_C"/>
</dbReference>